<accession>A0A108U561</accession>
<dbReference type="InterPro" id="IPR042258">
    <property type="entry name" value="DGOK_N"/>
</dbReference>
<dbReference type="Proteomes" id="UP000023435">
    <property type="component" value="Unassembled WGS sequence"/>
</dbReference>
<evidence type="ECO:0000313" key="1">
    <source>
        <dbReference type="EMBL" id="KWS02759.1"/>
    </source>
</evidence>
<comment type="caution">
    <text evidence="1">The sequence shown here is derived from an EMBL/GenBank/DDBJ whole genome shotgun (WGS) entry which is preliminary data.</text>
</comment>
<dbReference type="RefSeq" id="WP_036104194.1">
    <property type="nucleotide sequence ID" value="NZ_JAJA02000001.1"/>
</dbReference>
<dbReference type="InterPro" id="IPR042257">
    <property type="entry name" value="DGOK_C"/>
</dbReference>
<gene>
    <name evidence="1" type="ORF">AZ78_0305</name>
</gene>
<dbReference type="GO" id="GO:0034194">
    <property type="term" value="P:D-galactonate catabolic process"/>
    <property type="evidence" value="ECO:0007669"/>
    <property type="project" value="InterPro"/>
</dbReference>
<dbReference type="EC" id="2.7.1.58" evidence="1"/>
<dbReference type="Gene3D" id="3.30.420.300">
    <property type="entry name" value="2-keto-3-deoxy-galactonokinase, substrate binding domain"/>
    <property type="match status" value="1"/>
</dbReference>
<dbReference type="GO" id="GO:0008671">
    <property type="term" value="F:2-dehydro-3-deoxygalactonokinase activity"/>
    <property type="evidence" value="ECO:0007669"/>
    <property type="project" value="UniProtKB-EC"/>
</dbReference>
<dbReference type="CDD" id="cd24012">
    <property type="entry name" value="ASKHA_NBD_KDGal-kinase"/>
    <property type="match status" value="1"/>
</dbReference>
<organism evidence="1 2">
    <name type="scientific">Lysobacter capsici AZ78</name>
    <dbReference type="NCBI Taxonomy" id="1444315"/>
    <lineage>
        <taxon>Bacteria</taxon>
        <taxon>Pseudomonadati</taxon>
        <taxon>Pseudomonadota</taxon>
        <taxon>Gammaproteobacteria</taxon>
        <taxon>Lysobacterales</taxon>
        <taxon>Lysobacteraceae</taxon>
        <taxon>Lysobacter</taxon>
    </lineage>
</organism>
<dbReference type="AlphaFoldDB" id="A0A108U561"/>
<dbReference type="OrthoDB" id="256574at2"/>
<dbReference type="Pfam" id="PF05035">
    <property type="entry name" value="DGOK"/>
    <property type="match status" value="1"/>
</dbReference>
<dbReference type="InterPro" id="IPR007729">
    <property type="entry name" value="DGOK"/>
</dbReference>
<keyword evidence="1" id="KW-0808">Transferase</keyword>
<reference evidence="1 2" key="1">
    <citation type="journal article" date="2014" name="Genome Announc.">
        <title>Draft Genome Sequence of Lysobacter capsici AZ78, a Bacterium Antagonistic to Plant-Pathogenic Oomycetes.</title>
        <authorList>
            <person name="Puopolo G."/>
            <person name="Sonego P."/>
            <person name="Engelen K."/>
            <person name="Pertot I."/>
        </authorList>
    </citation>
    <scope>NUCLEOTIDE SEQUENCE [LARGE SCALE GENOMIC DNA]</scope>
    <source>
        <strain evidence="1 2">AZ78</strain>
    </source>
</reference>
<evidence type="ECO:0000313" key="2">
    <source>
        <dbReference type="Proteomes" id="UP000023435"/>
    </source>
</evidence>
<dbReference type="EMBL" id="JAJA02000001">
    <property type="protein sequence ID" value="KWS02759.1"/>
    <property type="molecule type" value="Genomic_DNA"/>
</dbReference>
<keyword evidence="2" id="KW-1185">Reference proteome</keyword>
<name>A0A108U561_9GAMM</name>
<dbReference type="Gene3D" id="3.30.420.310">
    <property type="entry name" value="2-keto-3-deoxy-galactonokinase, C-terminal domain"/>
    <property type="match status" value="1"/>
</dbReference>
<proteinExistence type="predicted"/>
<sequence>MIAIDWGTSSLRAFRLDPQGRVIDARRSDQGVLASSGRFEAVLEDVVQGWDERVVAMAGMVGSRQGWHEVAYVACPAGLDEIAQGMRRIESSVLRDRELWIAPGLSVVHADGVHDVMRGEETQICGLLDRLGPGSHLACLAGTHCKHLRIDDGRIRDFSTAMTGELFQVLSQHSILGRLMQPGPHDTPGFARGLDHAALDGDLIEHLFAVRTHGLFDVLPASALRSFLSGLLIGHELRGLPASAQSVHLIAPPALLEPYTTALTRRGHRVQVHDEQVSARGLYALARQRGLPMA</sequence>
<protein>
    <submittedName>
        <fullName evidence="1">2-dehydro-3-deoxygalactonokinase</fullName>
        <ecNumber evidence="1">2.7.1.58</ecNumber>
    </submittedName>
</protein>